<dbReference type="Proteomes" id="UP000713222">
    <property type="component" value="Unassembled WGS sequence"/>
</dbReference>
<dbReference type="EMBL" id="RGET01000191">
    <property type="protein sequence ID" value="NBN88605.1"/>
    <property type="molecule type" value="Genomic_DNA"/>
</dbReference>
<organism evidence="1 2">
    <name type="scientific">Candidatus Fonsibacter lacus</name>
    <dbReference type="NCBI Taxonomy" id="2576439"/>
    <lineage>
        <taxon>Bacteria</taxon>
        <taxon>Pseudomonadati</taxon>
        <taxon>Pseudomonadota</taxon>
        <taxon>Alphaproteobacteria</taxon>
        <taxon>Candidatus Pelagibacterales</taxon>
        <taxon>Candidatus Pelagibacterales incertae sedis</taxon>
        <taxon>Candidatus Fonsibacter</taxon>
    </lineage>
</organism>
<feature type="non-terminal residue" evidence="1">
    <location>
        <position position="243"/>
    </location>
</feature>
<proteinExistence type="predicted"/>
<protein>
    <submittedName>
        <fullName evidence="1">Uncharacterized protein</fullName>
    </submittedName>
</protein>
<accession>A0A964XRX7</accession>
<gene>
    <name evidence="1" type="ORF">EBV32_05920</name>
</gene>
<evidence type="ECO:0000313" key="2">
    <source>
        <dbReference type="Proteomes" id="UP000713222"/>
    </source>
</evidence>
<sequence length="243" mass="24272">MTVAAGTGSALLGGVTLAAGNVDQFTVALDPDTTNEEIVFITASSSDTFTITRARAGTSGVQHSAGATVKHVLTSDDLNAFKLAISPVASMGFAGSTSGSTTVQATAVAGTTTLTLPAATDTLVGRATTDTLTNKTLTSPTINDAKQNLTLNAQTGTTYTFVLADNGKLVTLDNASAITVTVPANSSVAYATGAIINLQQIGAGQVTVAAAGGVTINGTGTKTRAQWSAASLVKTATDTWTLI</sequence>
<evidence type="ECO:0000313" key="1">
    <source>
        <dbReference type="EMBL" id="NBN88605.1"/>
    </source>
</evidence>
<reference evidence="1" key="1">
    <citation type="submission" date="2018-10" db="EMBL/GenBank/DDBJ databases">
        <title>Iterative Subtractive Binning of Freshwater Chronoseries Metagenomes Recovers Nearly Complete Genomes from over Four Hundred Novel Species.</title>
        <authorList>
            <person name="Rodriguez-R L.M."/>
            <person name="Tsementzi D."/>
            <person name="Luo C."/>
            <person name="Konstantinidis K.T."/>
        </authorList>
    </citation>
    <scope>NUCLEOTIDE SEQUENCE</scope>
    <source>
        <strain evidence="1">WB7_6_001</strain>
    </source>
</reference>
<comment type="caution">
    <text evidence="1">The sequence shown here is derived from an EMBL/GenBank/DDBJ whole genome shotgun (WGS) entry which is preliminary data.</text>
</comment>
<dbReference type="AlphaFoldDB" id="A0A964XRX7"/>
<name>A0A964XRX7_9PROT</name>